<dbReference type="GO" id="GO:0005737">
    <property type="term" value="C:cytoplasm"/>
    <property type="evidence" value="ECO:0007669"/>
    <property type="project" value="UniProtKB-SubCell"/>
</dbReference>
<comment type="similarity">
    <text evidence="3 12">Belongs to the TRM44 family.</text>
</comment>
<dbReference type="Pfam" id="PF07757">
    <property type="entry name" value="AdoMet_MTase"/>
    <property type="match status" value="1"/>
</dbReference>
<keyword evidence="8 12" id="KW-0808">Transferase</keyword>
<keyword evidence="6 12" id="KW-0963">Cytoplasm</keyword>
<keyword evidence="9 12" id="KW-0949">S-adenosyl-L-methionine</keyword>
<comment type="caution">
    <text evidence="13">The sequence shown here is derived from an EMBL/GenBank/DDBJ whole genome shotgun (WGS) entry which is preliminary data.</text>
</comment>
<dbReference type="PANTHER" id="PTHR21210">
    <property type="entry name" value="TRNA (URACIL-O(2)-)-METHYLTRANSFERASE-RELATED"/>
    <property type="match status" value="1"/>
</dbReference>
<evidence type="ECO:0000256" key="3">
    <source>
        <dbReference type="ARBA" id="ARBA00009056"/>
    </source>
</evidence>
<dbReference type="GO" id="GO:0030488">
    <property type="term" value="P:tRNA methylation"/>
    <property type="evidence" value="ECO:0007669"/>
    <property type="project" value="UniProtKB-UniRule"/>
</dbReference>
<dbReference type="EC" id="2.1.1.211" evidence="4 12"/>
<evidence type="ECO:0000256" key="12">
    <source>
        <dbReference type="RuleBase" id="RU368004"/>
    </source>
</evidence>
<keyword evidence="10 12" id="KW-0819">tRNA processing</keyword>
<dbReference type="InterPro" id="IPR011671">
    <property type="entry name" value="tRNA_uracil_MeTrfase"/>
</dbReference>
<dbReference type="InterPro" id="IPR029063">
    <property type="entry name" value="SAM-dependent_MTases_sf"/>
</dbReference>
<evidence type="ECO:0000256" key="9">
    <source>
        <dbReference type="ARBA" id="ARBA00022691"/>
    </source>
</evidence>
<evidence type="ECO:0000313" key="13">
    <source>
        <dbReference type="EMBL" id="KAH7308959.1"/>
    </source>
</evidence>
<protein>
    <recommendedName>
        <fullName evidence="5 12">tRNA (uracil-O(2)-)-methyltransferase</fullName>
        <ecNumber evidence="4 12">2.1.1.211</ecNumber>
    </recommendedName>
</protein>
<evidence type="ECO:0000256" key="11">
    <source>
        <dbReference type="ARBA" id="ARBA00047957"/>
    </source>
</evidence>
<keyword evidence="14" id="KW-1185">Reference proteome</keyword>
<evidence type="ECO:0000313" key="14">
    <source>
        <dbReference type="Proteomes" id="UP000813444"/>
    </source>
</evidence>
<evidence type="ECO:0000256" key="4">
    <source>
        <dbReference type="ARBA" id="ARBA00012795"/>
    </source>
</evidence>
<sequence length="493" mass="55671">MPFTPEALPPTIPPFFQDGADNVWTPIYAHECAFGPEIFRDKMTNLIQNPNLNSSWLFRADILCDYTDDEPSAAGDDDAAPLVAEIRGYHRQRTVVRRLIPRNEQRDAPMVQTCIFYQQTIANTSKLLLVYFPHCSSPQQFPHYHPRVRGIAHLHEWDVSSNVGRVSVHFLAFPEEPIDDRLRRIGYHLLETITKHGKGGLDGYVKRVNLDRVVPQKPFQERFALLKAKYARSLFDMWAEKTDPGKHVFEDLSIAAFLIQLWADMYKGKTFPGFVDIGCGNGLLVYILIQEGFSGWGFDARQRKSWEHYTTPVSCSPSGDSLAQRLLLPAIIPIDASNPLEGMELSGIHDGLFPEGTFIISNHADELTPWTPILATQSRCPFIMIPCCSHNLSADKFRAPPPRDKSKGKSQYASLVDWVTRISEDCGWQVETEMLRIPSTRNMCIIGRKREEDNVFGDTDELQSIIQEHGGAGGYHANVAKLLKAESHATTKH</sequence>
<dbReference type="AlphaFoldDB" id="A0A8K0SML8"/>
<organism evidence="13 14">
    <name type="scientific">Stachybotrys elegans</name>
    <dbReference type="NCBI Taxonomy" id="80388"/>
    <lineage>
        <taxon>Eukaryota</taxon>
        <taxon>Fungi</taxon>
        <taxon>Dikarya</taxon>
        <taxon>Ascomycota</taxon>
        <taxon>Pezizomycotina</taxon>
        <taxon>Sordariomycetes</taxon>
        <taxon>Hypocreomycetidae</taxon>
        <taxon>Hypocreales</taxon>
        <taxon>Stachybotryaceae</taxon>
        <taxon>Stachybotrys</taxon>
    </lineage>
</organism>
<evidence type="ECO:0000256" key="6">
    <source>
        <dbReference type="ARBA" id="ARBA00022490"/>
    </source>
</evidence>
<evidence type="ECO:0000256" key="10">
    <source>
        <dbReference type="ARBA" id="ARBA00022694"/>
    </source>
</evidence>
<evidence type="ECO:0000256" key="5">
    <source>
        <dbReference type="ARBA" id="ARBA00017788"/>
    </source>
</evidence>
<comment type="subcellular location">
    <subcellularLocation>
        <location evidence="2 12">Cytoplasm</location>
    </subcellularLocation>
</comment>
<dbReference type="PANTHER" id="PTHR21210:SF0">
    <property type="entry name" value="TRNA (URACIL-O(2)-)-METHYLTRANSFERASE-RELATED"/>
    <property type="match status" value="1"/>
</dbReference>
<dbReference type="GO" id="GO:0141101">
    <property type="term" value="F:tRNA(Ser) (uridine(44)-2'-O-)-methyltransferase activity"/>
    <property type="evidence" value="ECO:0007669"/>
    <property type="project" value="UniProtKB-EC"/>
</dbReference>
<evidence type="ECO:0000256" key="8">
    <source>
        <dbReference type="ARBA" id="ARBA00022679"/>
    </source>
</evidence>
<evidence type="ECO:0000256" key="7">
    <source>
        <dbReference type="ARBA" id="ARBA00022603"/>
    </source>
</evidence>
<proteinExistence type="inferred from homology"/>
<dbReference type="Proteomes" id="UP000813444">
    <property type="component" value="Unassembled WGS sequence"/>
</dbReference>
<comment type="catalytic activity">
    <reaction evidence="11 12">
        <text>uridine(44) in tRNA(Ser) + S-adenosyl-L-methionine = 2'-O-methyluridine(44) in tRNA(Ser) + S-adenosyl-L-homocysteine + H(+)</text>
        <dbReference type="Rhea" id="RHEA:43100"/>
        <dbReference type="Rhea" id="RHEA-COMP:10339"/>
        <dbReference type="Rhea" id="RHEA-COMP:10340"/>
        <dbReference type="ChEBI" id="CHEBI:15378"/>
        <dbReference type="ChEBI" id="CHEBI:57856"/>
        <dbReference type="ChEBI" id="CHEBI:59789"/>
        <dbReference type="ChEBI" id="CHEBI:65315"/>
        <dbReference type="ChEBI" id="CHEBI:74478"/>
        <dbReference type="EC" id="2.1.1.211"/>
    </reaction>
</comment>
<keyword evidence="7 12" id="KW-0489">Methyltransferase</keyword>
<dbReference type="EMBL" id="JAGPNK010000014">
    <property type="protein sequence ID" value="KAH7308959.1"/>
    <property type="molecule type" value="Genomic_DNA"/>
</dbReference>
<comment type="function">
    <text evidence="12">Adenosyl-L-methionine (AdoMet)-dependent tRNA (uracil-O(2)-)-methyltransferase.</text>
</comment>
<evidence type="ECO:0000256" key="2">
    <source>
        <dbReference type="ARBA" id="ARBA00004496"/>
    </source>
</evidence>
<gene>
    <name evidence="13" type="ORF">B0I35DRAFT_453552</name>
</gene>
<comment type="function">
    <text evidence="1">Probable adenosyl-L-methionine (AdoMet)-dependent tRNA (uracil-O(2)-)-methyltransferase.</text>
</comment>
<accession>A0A8K0SML8</accession>
<evidence type="ECO:0000256" key="1">
    <source>
        <dbReference type="ARBA" id="ARBA00002778"/>
    </source>
</evidence>
<reference evidence="13" key="1">
    <citation type="journal article" date="2021" name="Nat. Commun.">
        <title>Genetic determinants of endophytism in the Arabidopsis root mycobiome.</title>
        <authorList>
            <person name="Mesny F."/>
            <person name="Miyauchi S."/>
            <person name="Thiergart T."/>
            <person name="Pickel B."/>
            <person name="Atanasova L."/>
            <person name="Karlsson M."/>
            <person name="Huettel B."/>
            <person name="Barry K.W."/>
            <person name="Haridas S."/>
            <person name="Chen C."/>
            <person name="Bauer D."/>
            <person name="Andreopoulos W."/>
            <person name="Pangilinan J."/>
            <person name="LaButti K."/>
            <person name="Riley R."/>
            <person name="Lipzen A."/>
            <person name="Clum A."/>
            <person name="Drula E."/>
            <person name="Henrissat B."/>
            <person name="Kohler A."/>
            <person name="Grigoriev I.V."/>
            <person name="Martin F.M."/>
            <person name="Hacquard S."/>
        </authorList>
    </citation>
    <scope>NUCLEOTIDE SEQUENCE</scope>
    <source>
        <strain evidence="13">MPI-CAGE-CH-0235</strain>
    </source>
</reference>
<name>A0A8K0SML8_9HYPO</name>
<dbReference type="SUPFAM" id="SSF53335">
    <property type="entry name" value="S-adenosyl-L-methionine-dependent methyltransferases"/>
    <property type="match status" value="1"/>
</dbReference>
<dbReference type="OrthoDB" id="10047021at2759"/>